<proteinExistence type="predicted"/>
<dbReference type="GO" id="GO:0005634">
    <property type="term" value="C:nucleus"/>
    <property type="evidence" value="ECO:0007669"/>
    <property type="project" value="TreeGrafter"/>
</dbReference>
<dbReference type="GO" id="GO:0048513">
    <property type="term" value="P:animal organ development"/>
    <property type="evidence" value="ECO:0007669"/>
    <property type="project" value="TreeGrafter"/>
</dbReference>
<feature type="compositionally biased region" description="Polar residues" evidence="1">
    <location>
        <begin position="97"/>
        <end position="111"/>
    </location>
</feature>
<feature type="region of interest" description="Disordered" evidence="1">
    <location>
        <begin position="1"/>
        <end position="38"/>
    </location>
</feature>
<keyword evidence="3" id="KW-1185">Reference proteome</keyword>
<dbReference type="InterPro" id="IPR026092">
    <property type="entry name" value="RAI2/SOBP"/>
</dbReference>
<dbReference type="PANTHER" id="PTHR23186:SF4">
    <property type="entry name" value="GH22790P"/>
    <property type="match status" value="1"/>
</dbReference>
<feature type="compositionally biased region" description="Polar residues" evidence="1">
    <location>
        <begin position="580"/>
        <end position="599"/>
    </location>
</feature>
<evidence type="ECO:0000313" key="2">
    <source>
        <dbReference type="EMBL" id="CAL1271457.1"/>
    </source>
</evidence>
<protein>
    <recommendedName>
        <fullName evidence="4">Sine oculis-binding protein homolog</fullName>
    </recommendedName>
</protein>
<gene>
    <name evidence="2" type="ORF">LARSCL_LOCUS5827</name>
</gene>
<dbReference type="EMBL" id="CAXIEN010000054">
    <property type="protein sequence ID" value="CAL1271457.1"/>
    <property type="molecule type" value="Genomic_DNA"/>
</dbReference>
<evidence type="ECO:0000256" key="1">
    <source>
        <dbReference type="SAM" id="MobiDB-lite"/>
    </source>
</evidence>
<reference evidence="2 3" key="1">
    <citation type="submission" date="2024-04" db="EMBL/GenBank/DDBJ databases">
        <authorList>
            <person name="Rising A."/>
            <person name="Reimegard J."/>
            <person name="Sonavane S."/>
            <person name="Akerstrom W."/>
            <person name="Nylinder S."/>
            <person name="Hedman E."/>
            <person name="Kallberg Y."/>
        </authorList>
    </citation>
    <scope>NUCLEOTIDE SEQUENCE [LARGE SCALE GENOMIC DNA]</scope>
</reference>
<feature type="region of interest" description="Disordered" evidence="1">
    <location>
        <begin position="74"/>
        <end position="111"/>
    </location>
</feature>
<accession>A0AAV1ZI94</accession>
<feature type="region of interest" description="Disordered" evidence="1">
    <location>
        <begin position="552"/>
        <end position="633"/>
    </location>
</feature>
<name>A0AAV1ZI94_9ARAC</name>
<feature type="compositionally biased region" description="Basic and acidic residues" evidence="1">
    <location>
        <begin position="19"/>
        <end position="38"/>
    </location>
</feature>
<feature type="region of interest" description="Disordered" evidence="1">
    <location>
        <begin position="246"/>
        <end position="322"/>
    </location>
</feature>
<evidence type="ECO:0008006" key="4">
    <source>
        <dbReference type="Google" id="ProtNLM"/>
    </source>
</evidence>
<feature type="compositionally biased region" description="Basic and acidic residues" evidence="1">
    <location>
        <begin position="337"/>
        <end position="355"/>
    </location>
</feature>
<feature type="compositionally biased region" description="Polar residues" evidence="1">
    <location>
        <begin position="280"/>
        <end position="296"/>
    </location>
</feature>
<evidence type="ECO:0000313" key="3">
    <source>
        <dbReference type="Proteomes" id="UP001497382"/>
    </source>
</evidence>
<feature type="region of interest" description="Disordered" evidence="1">
    <location>
        <begin position="398"/>
        <end position="420"/>
    </location>
</feature>
<dbReference type="Proteomes" id="UP001497382">
    <property type="component" value="Unassembled WGS sequence"/>
</dbReference>
<dbReference type="PANTHER" id="PTHR23186">
    <property type="entry name" value="RETINOIC ACID-INDUCED PROTEIN 2"/>
    <property type="match status" value="1"/>
</dbReference>
<sequence>MSAVLAGGSPDSRRRRVRERSAPGHEEEAMRIKVESDADIKDYAETTMNELLGWYGYDKLDTRGLNLKHLNQHFPTSSSSSSPLRHDEDFSEDDTGLSRSPQPDSESLTPNPNGGTIICAWCLKTGIKLFTLKASSGKTKAFCSEPCFNQCRRAAFKKNRVCNWCRHVRHTVNYVDFKDGDEQLQFCSDKCLNQYKMQIFCKETQAYLQMNPHLQEEANKHAGAASSKLITPDLWLRDCQETINGGTTPGISHSEDESSPPNAGAAIPKSSNGLEVEDLTLSSKSDRCNSSYSSISMKDRSTPQEQRTRSLDDSPVSKDKRSLEMCNALASYLRDDKEKSNFDRRKRNYETEKDHFRKKQKMSSMRHRSTQPAEAPPAHLSSTTHSPLTLQNQTRLFQPSAYPPSLNTSSPVPPAAHTKALPPHPAMAGPLLPPGLPPPPPLLNNDFLHSPFSSSFFQPSMSPQQHLDAMLRMQSGMRPGDHFPPHLFQESMLPLLRNMPTQQNPNPFLQPNTVMLPYPIFVPLPVPIPVPIPLTNFLPKDKMQGITEIHKKLPSEDLEAGESDSLNVDSETDSKRDTTSIKSNNSENDSNDTAPNNTPSKERHTPGPEKSSYAVINNDSNSNRLILTRNKPR</sequence>
<dbReference type="AlphaFoldDB" id="A0AAV1ZI94"/>
<feature type="compositionally biased region" description="Basic residues" evidence="1">
    <location>
        <begin position="356"/>
        <end position="369"/>
    </location>
</feature>
<feature type="region of interest" description="Disordered" evidence="1">
    <location>
        <begin position="337"/>
        <end position="385"/>
    </location>
</feature>
<comment type="caution">
    <text evidence="2">The sequence shown here is derived from an EMBL/GenBank/DDBJ whole genome shotgun (WGS) entry which is preliminary data.</text>
</comment>
<organism evidence="2 3">
    <name type="scientific">Larinioides sclopetarius</name>
    <dbReference type="NCBI Taxonomy" id="280406"/>
    <lineage>
        <taxon>Eukaryota</taxon>
        <taxon>Metazoa</taxon>
        <taxon>Ecdysozoa</taxon>
        <taxon>Arthropoda</taxon>
        <taxon>Chelicerata</taxon>
        <taxon>Arachnida</taxon>
        <taxon>Araneae</taxon>
        <taxon>Araneomorphae</taxon>
        <taxon>Entelegynae</taxon>
        <taxon>Araneoidea</taxon>
        <taxon>Araneidae</taxon>
        <taxon>Larinioides</taxon>
    </lineage>
</organism>
<feature type="compositionally biased region" description="Basic and acidic residues" evidence="1">
    <location>
        <begin position="297"/>
        <end position="322"/>
    </location>
</feature>
<dbReference type="Pfam" id="PF15279">
    <property type="entry name" value="SOBP"/>
    <property type="match status" value="1"/>
</dbReference>
<feature type="compositionally biased region" description="Polar residues" evidence="1">
    <location>
        <begin position="614"/>
        <end position="625"/>
    </location>
</feature>